<organism evidence="1 2">
    <name type="scientific">Pyronema omphalodes (strain CBS 100304)</name>
    <name type="common">Pyronema confluens</name>
    <dbReference type="NCBI Taxonomy" id="1076935"/>
    <lineage>
        <taxon>Eukaryota</taxon>
        <taxon>Fungi</taxon>
        <taxon>Dikarya</taxon>
        <taxon>Ascomycota</taxon>
        <taxon>Pezizomycotina</taxon>
        <taxon>Pezizomycetes</taxon>
        <taxon>Pezizales</taxon>
        <taxon>Pyronemataceae</taxon>
        <taxon>Pyronema</taxon>
    </lineage>
</organism>
<reference evidence="1 2" key="1">
    <citation type="journal article" date="2013" name="PLoS Genet.">
        <title>The genome and development-dependent transcriptomes of Pyronema confluens: a window into fungal evolution.</title>
        <authorList>
            <person name="Traeger S."/>
            <person name="Altegoer F."/>
            <person name="Freitag M."/>
            <person name="Gabaldon T."/>
            <person name="Kempken F."/>
            <person name="Kumar A."/>
            <person name="Marcet-Houben M."/>
            <person name="Poggeler S."/>
            <person name="Stajich J.E."/>
            <person name="Nowrousian M."/>
        </authorList>
    </citation>
    <scope>NUCLEOTIDE SEQUENCE [LARGE SCALE GENOMIC DNA]</scope>
    <source>
        <strain evidence="2">CBS 100304</strain>
        <tissue evidence="1">Vegetative mycelium</tissue>
    </source>
</reference>
<name>U4L6M3_PYROM</name>
<gene>
    <name evidence="1" type="ORF">PCON_12184</name>
</gene>
<dbReference type="EMBL" id="HF935720">
    <property type="protein sequence ID" value="CCX12590.1"/>
    <property type="molecule type" value="Genomic_DNA"/>
</dbReference>
<evidence type="ECO:0000313" key="2">
    <source>
        <dbReference type="Proteomes" id="UP000018144"/>
    </source>
</evidence>
<dbReference type="AlphaFoldDB" id="U4L6M3"/>
<evidence type="ECO:0000313" key="1">
    <source>
        <dbReference type="EMBL" id="CCX12590.1"/>
    </source>
</evidence>
<accession>U4L6M3</accession>
<dbReference type="Proteomes" id="UP000018144">
    <property type="component" value="Unassembled WGS sequence"/>
</dbReference>
<proteinExistence type="predicted"/>
<protein>
    <submittedName>
        <fullName evidence="1">Uncharacterized protein</fullName>
    </submittedName>
</protein>
<keyword evidence="2" id="KW-1185">Reference proteome</keyword>
<sequence>MDALNNIFGPRGVLGRGGMLESRMSAAGRAVQQQGYIPVSQGSCGGGGGGPTINISGGAYVGAVEDILRLNPNARINISGGLSNGGPRIQTPRVQPQPVGGEWGGVQWGGGGIQAPVQPVQPPIIYQPPAIAGEGGGGGFFGGNKPFVGDRDPILDDDDGEPIIRADPTDGDSPPVQYVRQQSGDNRGYLGLPGGNSRYRGRHSYEMGGYRFYF</sequence>